<dbReference type="RefSeq" id="WP_305993704.1">
    <property type="nucleotide sequence ID" value="NZ_JAVAMP010000014.1"/>
</dbReference>
<comment type="caution">
    <text evidence="1">The sequence shown here is derived from an EMBL/GenBank/DDBJ whole genome shotgun (WGS) entry which is preliminary data.</text>
</comment>
<sequence>MTITNKKTFAWRNVDGPKHFLPEIYAVDLNDDQKKEIAVVLTTGYGIGMHYSELHVFDHYMLFEARVEDAEIALMRKFSGIVSNEGVKIIIDGEEAYVVPYEEIETIEESHLFKKAVIRNHITYNVENNTLSANSRSTNYTSYVYW</sequence>
<keyword evidence="2" id="KW-1185">Reference proteome</keyword>
<proteinExistence type="predicted"/>
<evidence type="ECO:0000313" key="1">
    <source>
        <dbReference type="EMBL" id="MDP5276399.1"/>
    </source>
</evidence>
<name>A0ABT9J482_9BACL</name>
<dbReference type="Proteomes" id="UP001231941">
    <property type="component" value="Unassembled WGS sequence"/>
</dbReference>
<dbReference type="EMBL" id="JAVAMP010000014">
    <property type="protein sequence ID" value="MDP5276399.1"/>
    <property type="molecule type" value="Genomic_DNA"/>
</dbReference>
<reference evidence="1 2" key="1">
    <citation type="submission" date="2023-08" db="EMBL/GenBank/DDBJ databases">
        <authorList>
            <person name="Park J.-S."/>
        </authorList>
    </citation>
    <scope>NUCLEOTIDE SEQUENCE [LARGE SCALE GENOMIC DNA]</scope>
    <source>
        <strain evidence="1 2">2205SS18-9</strain>
    </source>
</reference>
<evidence type="ECO:0000313" key="2">
    <source>
        <dbReference type="Proteomes" id="UP001231941"/>
    </source>
</evidence>
<protein>
    <submittedName>
        <fullName evidence="1">Uncharacterized protein</fullName>
    </submittedName>
</protein>
<organism evidence="1 2">
    <name type="scientific">Chengkuizengella axinellae</name>
    <dbReference type="NCBI Taxonomy" id="3064388"/>
    <lineage>
        <taxon>Bacteria</taxon>
        <taxon>Bacillati</taxon>
        <taxon>Bacillota</taxon>
        <taxon>Bacilli</taxon>
        <taxon>Bacillales</taxon>
        <taxon>Paenibacillaceae</taxon>
        <taxon>Chengkuizengella</taxon>
    </lineage>
</organism>
<accession>A0ABT9J482</accession>
<gene>
    <name evidence="1" type="ORF">Q5Y73_20095</name>
</gene>